<keyword evidence="2" id="KW-0521">NADP</keyword>
<evidence type="ECO:0000256" key="2">
    <source>
        <dbReference type="ARBA" id="ARBA00022857"/>
    </source>
</evidence>
<comment type="similarity">
    <text evidence="1">Belongs to the short-chain dehydrogenases/reductases (SDR) family.</text>
</comment>
<accession>A0A9P8SFN1</accession>
<dbReference type="EMBL" id="JAIZPD010000010">
    <property type="protein sequence ID" value="KAH0960214.1"/>
    <property type="molecule type" value="Genomic_DNA"/>
</dbReference>
<name>A0A9P8SFN1_9HYPO</name>
<dbReference type="RefSeq" id="XP_044717727.1">
    <property type="nucleotide sequence ID" value="XM_044866840.1"/>
</dbReference>
<organism evidence="5 6">
    <name type="scientific">Hirsutella rhossiliensis</name>
    <dbReference type="NCBI Taxonomy" id="111463"/>
    <lineage>
        <taxon>Eukaryota</taxon>
        <taxon>Fungi</taxon>
        <taxon>Dikarya</taxon>
        <taxon>Ascomycota</taxon>
        <taxon>Pezizomycotina</taxon>
        <taxon>Sordariomycetes</taxon>
        <taxon>Hypocreomycetidae</taxon>
        <taxon>Hypocreales</taxon>
        <taxon>Ophiocordycipitaceae</taxon>
        <taxon>Hirsutella</taxon>
    </lineage>
</organism>
<dbReference type="GO" id="GO:0016491">
    <property type="term" value="F:oxidoreductase activity"/>
    <property type="evidence" value="ECO:0007669"/>
    <property type="project" value="UniProtKB-KW"/>
</dbReference>
<evidence type="ECO:0000256" key="1">
    <source>
        <dbReference type="ARBA" id="ARBA00006484"/>
    </source>
</evidence>
<dbReference type="Proteomes" id="UP000824596">
    <property type="component" value="Unassembled WGS sequence"/>
</dbReference>
<protein>
    <submittedName>
        <fullName evidence="5">Short chain dehydrogenase domain-containing protein</fullName>
    </submittedName>
</protein>
<keyword evidence="6" id="KW-1185">Reference proteome</keyword>
<dbReference type="PANTHER" id="PTHR43618">
    <property type="entry name" value="7-ALPHA-HYDROXYSTEROID DEHYDROGENASE"/>
    <property type="match status" value="1"/>
</dbReference>
<dbReference type="InterPro" id="IPR002347">
    <property type="entry name" value="SDR_fam"/>
</dbReference>
<sequence>MASTGALTKEDLFDLSGKVALITGGGSGLGLMMAQSLAANGAKVYICGRTKDKIETASQVHSKGAVGDIIPIQADVSSKEEIRALFDEIGSREKCLCILVNNAGVCEATYPVAEAKSADELKRFLFDSDKGTFDSWIDVYRTNVASVYFTTAAMLPLLQASTEQHPGWSGTVINVGSVSGVVQSAENHFSYNASKAAIRVNNIAPGVFPSEMTTGESDDVNKSHISKESFEGKVPAARPGKDEDMASTVLFLAANQYLNGQTVVVDGGNSLATGM</sequence>
<evidence type="ECO:0000256" key="3">
    <source>
        <dbReference type="ARBA" id="ARBA00023002"/>
    </source>
</evidence>
<comment type="caution">
    <text evidence="5">The sequence shown here is derived from an EMBL/GenBank/DDBJ whole genome shotgun (WGS) entry which is preliminary data.</text>
</comment>
<proteinExistence type="inferred from homology"/>
<evidence type="ECO:0000313" key="6">
    <source>
        <dbReference type="Proteomes" id="UP000824596"/>
    </source>
</evidence>
<dbReference type="OrthoDB" id="2898618at2759"/>
<dbReference type="PANTHER" id="PTHR43618:SF4">
    <property type="entry name" value="SHORT CHAIN DEHYDROGENASE_REDUCTASE FAMILY (AFU_ORTHOLOGUE AFUA_7G04540)"/>
    <property type="match status" value="1"/>
</dbReference>
<evidence type="ECO:0000256" key="4">
    <source>
        <dbReference type="SAM" id="MobiDB-lite"/>
    </source>
</evidence>
<reference evidence="5" key="1">
    <citation type="submission" date="2021-09" db="EMBL/GenBank/DDBJ databases">
        <title>A high-quality genome of the endoparasitic fungus Hirsutella rhossiliensis with a comparison of Hirsutella genomes reveals transposable elements contributing to genome size variation.</title>
        <authorList>
            <person name="Lin R."/>
            <person name="Jiao Y."/>
            <person name="Sun X."/>
            <person name="Ling J."/>
            <person name="Xie B."/>
            <person name="Cheng X."/>
        </authorList>
    </citation>
    <scope>NUCLEOTIDE SEQUENCE</scope>
    <source>
        <strain evidence="5">HR02</strain>
    </source>
</reference>
<dbReference type="Pfam" id="PF00106">
    <property type="entry name" value="adh_short"/>
    <property type="match status" value="1"/>
</dbReference>
<feature type="compositionally biased region" description="Basic and acidic residues" evidence="4">
    <location>
        <begin position="219"/>
        <end position="231"/>
    </location>
</feature>
<dbReference type="SUPFAM" id="SSF51735">
    <property type="entry name" value="NAD(P)-binding Rossmann-fold domains"/>
    <property type="match status" value="1"/>
</dbReference>
<dbReference type="InterPro" id="IPR052178">
    <property type="entry name" value="Sec_Metab_Biosynth_SDR"/>
</dbReference>
<dbReference type="GeneID" id="68357498"/>
<dbReference type="InterPro" id="IPR036291">
    <property type="entry name" value="NAD(P)-bd_dom_sf"/>
</dbReference>
<gene>
    <name evidence="5" type="ORF">HRG_08369</name>
</gene>
<evidence type="ECO:0000313" key="5">
    <source>
        <dbReference type="EMBL" id="KAH0960214.1"/>
    </source>
</evidence>
<feature type="region of interest" description="Disordered" evidence="4">
    <location>
        <begin position="211"/>
        <end position="240"/>
    </location>
</feature>
<keyword evidence="3" id="KW-0560">Oxidoreductase</keyword>
<dbReference type="AlphaFoldDB" id="A0A9P8SFN1"/>
<dbReference type="Gene3D" id="3.40.50.720">
    <property type="entry name" value="NAD(P)-binding Rossmann-like Domain"/>
    <property type="match status" value="1"/>
</dbReference>
<dbReference type="PRINTS" id="PR00081">
    <property type="entry name" value="GDHRDH"/>
</dbReference>